<organism evidence="1 2">
    <name type="scientific">Hibiscus sabdariffa</name>
    <name type="common">roselle</name>
    <dbReference type="NCBI Taxonomy" id="183260"/>
    <lineage>
        <taxon>Eukaryota</taxon>
        <taxon>Viridiplantae</taxon>
        <taxon>Streptophyta</taxon>
        <taxon>Embryophyta</taxon>
        <taxon>Tracheophyta</taxon>
        <taxon>Spermatophyta</taxon>
        <taxon>Magnoliopsida</taxon>
        <taxon>eudicotyledons</taxon>
        <taxon>Gunneridae</taxon>
        <taxon>Pentapetalae</taxon>
        <taxon>rosids</taxon>
        <taxon>malvids</taxon>
        <taxon>Malvales</taxon>
        <taxon>Malvaceae</taxon>
        <taxon>Malvoideae</taxon>
        <taxon>Hibiscus</taxon>
    </lineage>
</organism>
<proteinExistence type="predicted"/>
<comment type="caution">
    <text evidence="1">The sequence shown here is derived from an EMBL/GenBank/DDBJ whole genome shotgun (WGS) entry which is preliminary data.</text>
</comment>
<sequence>MNFSFGIPIESDASITPPISSLSCNFFLQESKTPAPIPSDFDVAVPFPHCCTYGSPKPTSLLRLHDKR</sequence>
<dbReference type="EMBL" id="JBBPBM010000015">
    <property type="protein sequence ID" value="KAK8558977.1"/>
    <property type="molecule type" value="Genomic_DNA"/>
</dbReference>
<gene>
    <name evidence="1" type="ORF">V6N12_042266</name>
</gene>
<keyword evidence="2" id="KW-1185">Reference proteome</keyword>
<dbReference type="Proteomes" id="UP001472677">
    <property type="component" value="Unassembled WGS sequence"/>
</dbReference>
<evidence type="ECO:0000313" key="1">
    <source>
        <dbReference type="EMBL" id="KAK8558977.1"/>
    </source>
</evidence>
<name>A0ABR2EEA5_9ROSI</name>
<accession>A0ABR2EEA5</accession>
<evidence type="ECO:0000313" key="2">
    <source>
        <dbReference type="Proteomes" id="UP001472677"/>
    </source>
</evidence>
<reference evidence="1 2" key="1">
    <citation type="journal article" date="2024" name="G3 (Bethesda)">
        <title>Genome assembly of Hibiscus sabdariffa L. provides insights into metabolisms of medicinal natural products.</title>
        <authorList>
            <person name="Kim T."/>
        </authorList>
    </citation>
    <scope>NUCLEOTIDE SEQUENCE [LARGE SCALE GENOMIC DNA]</scope>
    <source>
        <strain evidence="1">TK-2024</strain>
        <tissue evidence="1">Old leaves</tissue>
    </source>
</reference>
<protein>
    <submittedName>
        <fullName evidence="1">Uncharacterized protein</fullName>
    </submittedName>
</protein>